<evidence type="ECO:0000256" key="2">
    <source>
        <dbReference type="ARBA" id="ARBA00022692"/>
    </source>
</evidence>
<evidence type="ECO:0000256" key="4">
    <source>
        <dbReference type="ARBA" id="ARBA00022989"/>
    </source>
</evidence>
<dbReference type="Gene3D" id="3.30.200.20">
    <property type="entry name" value="Phosphorylase Kinase, domain 1"/>
    <property type="match status" value="1"/>
</dbReference>
<evidence type="ECO:0000256" key="6">
    <source>
        <dbReference type="PROSITE-ProRule" id="PRU10141"/>
    </source>
</evidence>
<dbReference type="InterPro" id="IPR017441">
    <property type="entry name" value="Protein_kinase_ATP_BS"/>
</dbReference>
<protein>
    <recommendedName>
        <fullName evidence="9">Protein kinase domain-containing protein</fullName>
    </recommendedName>
</protein>
<gene>
    <name evidence="7" type="ORF">LVIROSA_LOCUS14414</name>
</gene>
<keyword evidence="6" id="KW-0067">ATP-binding</keyword>
<dbReference type="PROSITE" id="PS00107">
    <property type="entry name" value="PROTEIN_KINASE_ATP"/>
    <property type="match status" value="1"/>
</dbReference>
<comment type="caution">
    <text evidence="7">The sequence shown here is derived from an EMBL/GenBank/DDBJ whole genome shotgun (WGS) entry which is preliminary data.</text>
</comment>
<organism evidence="7 8">
    <name type="scientific">Lactuca virosa</name>
    <dbReference type="NCBI Taxonomy" id="75947"/>
    <lineage>
        <taxon>Eukaryota</taxon>
        <taxon>Viridiplantae</taxon>
        <taxon>Streptophyta</taxon>
        <taxon>Embryophyta</taxon>
        <taxon>Tracheophyta</taxon>
        <taxon>Spermatophyta</taxon>
        <taxon>Magnoliopsida</taxon>
        <taxon>eudicotyledons</taxon>
        <taxon>Gunneridae</taxon>
        <taxon>Pentapetalae</taxon>
        <taxon>asterids</taxon>
        <taxon>campanulids</taxon>
        <taxon>Asterales</taxon>
        <taxon>Asteraceae</taxon>
        <taxon>Cichorioideae</taxon>
        <taxon>Cichorieae</taxon>
        <taxon>Lactucinae</taxon>
        <taxon>Lactuca</taxon>
    </lineage>
</organism>
<dbReference type="GO" id="GO:0005524">
    <property type="term" value="F:ATP binding"/>
    <property type="evidence" value="ECO:0007669"/>
    <property type="project" value="UniProtKB-UniRule"/>
</dbReference>
<dbReference type="GO" id="GO:0016020">
    <property type="term" value="C:membrane"/>
    <property type="evidence" value="ECO:0007669"/>
    <property type="project" value="UniProtKB-SubCell"/>
</dbReference>
<reference evidence="7 8" key="1">
    <citation type="submission" date="2022-01" db="EMBL/GenBank/DDBJ databases">
        <authorList>
            <person name="Xiong W."/>
            <person name="Schranz E."/>
        </authorList>
    </citation>
    <scope>NUCLEOTIDE SEQUENCE [LARGE SCALE GENOMIC DNA]</scope>
</reference>
<accession>A0AAU9MPL3</accession>
<dbReference type="PANTHER" id="PTHR47974">
    <property type="entry name" value="OS07G0415500 PROTEIN"/>
    <property type="match status" value="1"/>
</dbReference>
<keyword evidence="2" id="KW-0812">Transmembrane</keyword>
<keyword evidence="4" id="KW-1133">Transmembrane helix</keyword>
<evidence type="ECO:0000256" key="3">
    <source>
        <dbReference type="ARBA" id="ARBA00022729"/>
    </source>
</evidence>
<evidence type="ECO:0000256" key="1">
    <source>
        <dbReference type="ARBA" id="ARBA00004167"/>
    </source>
</evidence>
<keyword evidence="3" id="KW-0732">Signal</keyword>
<evidence type="ECO:0000256" key="5">
    <source>
        <dbReference type="ARBA" id="ARBA00023136"/>
    </source>
</evidence>
<dbReference type="PANTHER" id="PTHR47974:SF9">
    <property type="entry name" value="RECEPTOR-LIKE SERINE_THREONINE-PROTEIN KINASE"/>
    <property type="match status" value="1"/>
</dbReference>
<keyword evidence="5" id="KW-0472">Membrane</keyword>
<dbReference type="SUPFAM" id="SSF56112">
    <property type="entry name" value="Protein kinase-like (PK-like)"/>
    <property type="match status" value="1"/>
</dbReference>
<name>A0AAU9MPL3_9ASTR</name>
<comment type="subcellular location">
    <subcellularLocation>
        <location evidence="1">Membrane</location>
        <topology evidence="1">Single-pass membrane protein</topology>
    </subcellularLocation>
</comment>
<sequence length="97" mass="11003">MSCFFRFSKDVENDKASDFITVPLLQKEDTSDIVTEKRFTYHELAIATKNFKNLIGKGVFGSVYAGRLKSGEVVAVKKLVQKTDDIDVEALMWCCWS</sequence>
<evidence type="ECO:0008006" key="9">
    <source>
        <dbReference type="Google" id="ProtNLM"/>
    </source>
</evidence>
<evidence type="ECO:0000313" key="7">
    <source>
        <dbReference type="EMBL" id="CAH1427406.1"/>
    </source>
</evidence>
<keyword evidence="8" id="KW-1185">Reference proteome</keyword>
<evidence type="ECO:0000313" key="8">
    <source>
        <dbReference type="Proteomes" id="UP001157418"/>
    </source>
</evidence>
<dbReference type="Proteomes" id="UP001157418">
    <property type="component" value="Unassembled WGS sequence"/>
</dbReference>
<dbReference type="InterPro" id="IPR011009">
    <property type="entry name" value="Kinase-like_dom_sf"/>
</dbReference>
<dbReference type="EMBL" id="CAKMRJ010002223">
    <property type="protein sequence ID" value="CAH1427406.1"/>
    <property type="molecule type" value="Genomic_DNA"/>
</dbReference>
<feature type="binding site" evidence="6">
    <location>
        <position position="78"/>
    </location>
    <ligand>
        <name>ATP</name>
        <dbReference type="ChEBI" id="CHEBI:30616"/>
    </ligand>
</feature>
<proteinExistence type="predicted"/>
<keyword evidence="6" id="KW-0547">Nucleotide-binding</keyword>
<dbReference type="AlphaFoldDB" id="A0AAU9MPL3"/>